<evidence type="ECO:0000256" key="3">
    <source>
        <dbReference type="ARBA" id="ARBA00022884"/>
    </source>
</evidence>
<name>A0A8S1FBK7_9PELO</name>
<comment type="caution">
    <text evidence="8">The sequence shown here is derived from an EMBL/GenBank/DDBJ whole genome shotgun (WGS) entry which is preliminary data.</text>
</comment>
<evidence type="ECO:0000259" key="7">
    <source>
        <dbReference type="PROSITE" id="PS50102"/>
    </source>
</evidence>
<dbReference type="SMART" id="SM00360">
    <property type="entry name" value="RRM"/>
    <property type="match status" value="3"/>
</dbReference>
<accession>A0A8S1FBK7</accession>
<dbReference type="InterPro" id="IPR000504">
    <property type="entry name" value="RRM_dom"/>
</dbReference>
<evidence type="ECO:0000256" key="6">
    <source>
        <dbReference type="SAM" id="MobiDB-lite"/>
    </source>
</evidence>
<gene>
    <name evidence="8" type="ORF">CBOVIS_LOCUS12630</name>
</gene>
<keyword evidence="3 5" id="KW-0694">RNA-binding</keyword>
<dbReference type="InterPro" id="IPR051945">
    <property type="entry name" value="RRM_MRD1_RNA_proc_ribogen"/>
</dbReference>
<evidence type="ECO:0000256" key="5">
    <source>
        <dbReference type="PROSITE-ProRule" id="PRU00176"/>
    </source>
</evidence>
<protein>
    <recommendedName>
        <fullName evidence="7">RRM domain-containing protein</fullName>
    </recommendedName>
</protein>
<dbReference type="GO" id="GO:0003729">
    <property type="term" value="F:mRNA binding"/>
    <property type="evidence" value="ECO:0007669"/>
    <property type="project" value="TreeGrafter"/>
</dbReference>
<dbReference type="InterPro" id="IPR003954">
    <property type="entry name" value="RRM_euk-type"/>
</dbReference>
<dbReference type="FunFam" id="3.30.70.330:FF:000182">
    <property type="entry name" value="RNA-binding motif protein 28"/>
    <property type="match status" value="1"/>
</dbReference>
<dbReference type="InterPro" id="IPR012677">
    <property type="entry name" value="Nucleotide-bd_a/b_plait_sf"/>
</dbReference>
<evidence type="ECO:0000313" key="9">
    <source>
        <dbReference type="Proteomes" id="UP000494206"/>
    </source>
</evidence>
<evidence type="ECO:0000256" key="1">
    <source>
        <dbReference type="ARBA" id="ARBA00004123"/>
    </source>
</evidence>
<dbReference type="OrthoDB" id="3945418at2759"/>
<keyword evidence="2" id="KW-0677">Repeat</keyword>
<dbReference type="CDD" id="cd12415">
    <property type="entry name" value="RRM3_RBM28_like"/>
    <property type="match status" value="1"/>
</dbReference>
<dbReference type="PANTHER" id="PTHR48039">
    <property type="entry name" value="RNA-BINDING MOTIF PROTEIN 14B"/>
    <property type="match status" value="1"/>
</dbReference>
<organism evidence="8 9">
    <name type="scientific">Caenorhabditis bovis</name>
    <dbReference type="NCBI Taxonomy" id="2654633"/>
    <lineage>
        <taxon>Eukaryota</taxon>
        <taxon>Metazoa</taxon>
        <taxon>Ecdysozoa</taxon>
        <taxon>Nematoda</taxon>
        <taxon>Chromadorea</taxon>
        <taxon>Rhabditida</taxon>
        <taxon>Rhabditina</taxon>
        <taxon>Rhabditomorpha</taxon>
        <taxon>Rhabditoidea</taxon>
        <taxon>Rhabditidae</taxon>
        <taxon>Peloderinae</taxon>
        <taxon>Caenorhabditis</taxon>
    </lineage>
</organism>
<feature type="region of interest" description="Disordered" evidence="6">
    <location>
        <begin position="221"/>
        <end position="273"/>
    </location>
</feature>
<dbReference type="InterPro" id="IPR035979">
    <property type="entry name" value="RBD_domain_sf"/>
</dbReference>
<dbReference type="Gene3D" id="3.30.70.330">
    <property type="match status" value="3"/>
</dbReference>
<dbReference type="PANTHER" id="PTHR48039:SF5">
    <property type="entry name" value="RNA-BINDING PROTEIN 28"/>
    <property type="match status" value="1"/>
</dbReference>
<dbReference type="Proteomes" id="UP000494206">
    <property type="component" value="Unassembled WGS sequence"/>
</dbReference>
<sequence length="628" mass="71851">MKALTNWDANIIFDRIACDENNTENQICVIRLHDLLCNMDLQLLAMTKEILTFGEIVQKYDLDEMRRLGYLGISANRTPLAKRVKSDGGNESVEPQFRPKSAVREKFEKAKMKAWRIIIRNLPFKTTQEDMQNVCSKFGSFVEIVLPPSKKNPKTCGGFGFVQFVKKEDAEKAREFFNENKFLGRMVAADWALDKDTYETNAHEEKESLKKAVKVEKEEKTNTVKKFSEESDEEDETPEDEQDMEDESESEEESEDEDDKDAKKKKKSQKETKNDQAVIDGKVVFLRNLSFETTAEMLKEELGRFGKIDLALICKYKDSGHPKGTAFVHFETPLAASNCIEAVEDGIIIDNRLIKASLAIPKTEAVAMEKEKLTKVPKDKRNLRLVRFSLIRDGTAAANGMSKEDAAKREKLAEAMKKKLENTNMFVSPVRLCIHNLPQRIDDRKLKHLVQKSTSSDAQITECRVWMDKKRLTTDGKPKSSGFGFVAFKEHQHALECLKKLNNNPDIFGKERRPIVEFSIENLMAIQAKARRNIKQSEEKMSERQLNEKIRQQVKSSIGEVHTAGMKFLPKFLGKKVRHRDLKGMAKKNVEAKNRAKAIKFNKISDVNPKNLKKKSKQNVTKYLSLST</sequence>
<feature type="compositionally biased region" description="Acidic residues" evidence="6">
    <location>
        <begin position="230"/>
        <end position="259"/>
    </location>
</feature>
<feature type="domain" description="RRM" evidence="7">
    <location>
        <begin position="282"/>
        <end position="361"/>
    </location>
</feature>
<proteinExistence type="predicted"/>
<dbReference type="EMBL" id="CADEPM010000012">
    <property type="protein sequence ID" value="CAB3411213.1"/>
    <property type="molecule type" value="Genomic_DNA"/>
</dbReference>
<dbReference type="SUPFAM" id="SSF54928">
    <property type="entry name" value="RNA-binding domain, RBD"/>
    <property type="match status" value="2"/>
</dbReference>
<dbReference type="AlphaFoldDB" id="A0A8S1FBK7"/>
<keyword evidence="9" id="KW-1185">Reference proteome</keyword>
<dbReference type="GO" id="GO:0005730">
    <property type="term" value="C:nucleolus"/>
    <property type="evidence" value="ECO:0007669"/>
    <property type="project" value="TreeGrafter"/>
</dbReference>
<dbReference type="CDD" id="cd12416">
    <property type="entry name" value="RRM4_RBM28_like"/>
    <property type="match status" value="1"/>
</dbReference>
<dbReference type="PROSITE" id="PS50102">
    <property type="entry name" value="RRM"/>
    <property type="match status" value="3"/>
</dbReference>
<dbReference type="CDD" id="cd12414">
    <property type="entry name" value="RRM2_RBM28_like"/>
    <property type="match status" value="1"/>
</dbReference>
<keyword evidence="4" id="KW-0539">Nucleus</keyword>
<comment type="subcellular location">
    <subcellularLocation>
        <location evidence="1">Nucleus</location>
    </subcellularLocation>
</comment>
<reference evidence="8 9" key="1">
    <citation type="submission" date="2020-04" db="EMBL/GenBank/DDBJ databases">
        <authorList>
            <person name="Laetsch R D."/>
            <person name="Stevens L."/>
            <person name="Kumar S."/>
            <person name="Blaxter L. M."/>
        </authorList>
    </citation>
    <scope>NUCLEOTIDE SEQUENCE [LARGE SCALE GENOMIC DNA]</scope>
</reference>
<feature type="domain" description="RRM" evidence="7">
    <location>
        <begin position="430"/>
        <end position="521"/>
    </location>
</feature>
<dbReference type="SMART" id="SM00361">
    <property type="entry name" value="RRM_1"/>
    <property type="match status" value="2"/>
</dbReference>
<feature type="domain" description="RRM" evidence="7">
    <location>
        <begin position="115"/>
        <end position="194"/>
    </location>
</feature>
<evidence type="ECO:0000256" key="4">
    <source>
        <dbReference type="ARBA" id="ARBA00023242"/>
    </source>
</evidence>
<evidence type="ECO:0000313" key="8">
    <source>
        <dbReference type="EMBL" id="CAB3411213.1"/>
    </source>
</evidence>
<dbReference type="Pfam" id="PF00076">
    <property type="entry name" value="RRM_1"/>
    <property type="match status" value="2"/>
</dbReference>
<evidence type="ECO:0000256" key="2">
    <source>
        <dbReference type="ARBA" id="ARBA00022737"/>
    </source>
</evidence>